<keyword evidence="3" id="KW-1185">Reference proteome</keyword>
<gene>
    <name evidence="2" type="ORF">ACFQGO_38730</name>
</gene>
<reference evidence="3" key="1">
    <citation type="journal article" date="2019" name="Int. J. Syst. Evol. Microbiol.">
        <title>The Global Catalogue of Microorganisms (GCM) 10K type strain sequencing project: providing services to taxonomists for standard genome sequencing and annotation.</title>
        <authorList>
            <consortium name="The Broad Institute Genomics Platform"/>
            <consortium name="The Broad Institute Genome Sequencing Center for Infectious Disease"/>
            <person name="Wu L."/>
            <person name="Ma J."/>
        </authorList>
    </citation>
    <scope>NUCLEOTIDE SEQUENCE [LARGE SCALE GENOMIC DNA]</scope>
    <source>
        <strain evidence="3">JCM 9918</strain>
    </source>
</reference>
<feature type="domain" description="Cellulose-binding Sde182 C-terminal" evidence="1">
    <location>
        <begin position="2"/>
        <end position="47"/>
    </location>
</feature>
<dbReference type="Gene3D" id="2.60.40.10">
    <property type="entry name" value="Immunoglobulins"/>
    <property type="match status" value="1"/>
</dbReference>
<accession>A0ABW1BJJ8</accession>
<dbReference type="Pfam" id="PF21027">
    <property type="entry name" value="Sde0182_C"/>
    <property type="match status" value="1"/>
</dbReference>
<organism evidence="2 3">
    <name type="scientific">Streptomyces heilongjiangensis</name>
    <dbReference type="NCBI Taxonomy" id="945052"/>
    <lineage>
        <taxon>Bacteria</taxon>
        <taxon>Bacillati</taxon>
        <taxon>Actinomycetota</taxon>
        <taxon>Actinomycetes</taxon>
        <taxon>Kitasatosporales</taxon>
        <taxon>Streptomycetaceae</taxon>
        <taxon>Streptomyces</taxon>
    </lineage>
</organism>
<dbReference type="EMBL" id="JBHSNZ010000076">
    <property type="protein sequence ID" value="MFC5813365.1"/>
    <property type="molecule type" value="Genomic_DNA"/>
</dbReference>
<proteinExistence type="predicted"/>
<comment type="caution">
    <text evidence="2">The sequence shown here is derived from an EMBL/GenBank/DDBJ whole genome shotgun (WGS) entry which is preliminary data.</text>
</comment>
<sequence>MSINNSTSADASFTVPNVRGTQIQIVLEVTDNGSPGLTSYRRLVVNVS</sequence>
<protein>
    <recommendedName>
        <fullName evidence="1">Cellulose-binding Sde182 C-terminal domain-containing protein</fullName>
    </recommendedName>
</protein>
<dbReference type="InterPro" id="IPR048527">
    <property type="entry name" value="Sde182_C"/>
</dbReference>
<dbReference type="Proteomes" id="UP001596112">
    <property type="component" value="Unassembled WGS sequence"/>
</dbReference>
<dbReference type="InterPro" id="IPR013783">
    <property type="entry name" value="Ig-like_fold"/>
</dbReference>
<evidence type="ECO:0000259" key="1">
    <source>
        <dbReference type="Pfam" id="PF21027"/>
    </source>
</evidence>
<evidence type="ECO:0000313" key="2">
    <source>
        <dbReference type="EMBL" id="MFC5813365.1"/>
    </source>
</evidence>
<dbReference type="RefSeq" id="WP_380970102.1">
    <property type="nucleotide sequence ID" value="NZ_JBHSNZ010000076.1"/>
</dbReference>
<name>A0ABW1BJJ8_9ACTN</name>
<evidence type="ECO:0000313" key="3">
    <source>
        <dbReference type="Proteomes" id="UP001596112"/>
    </source>
</evidence>